<protein>
    <recommendedName>
        <fullName evidence="3">C2H2-type domain-containing protein</fullName>
    </recommendedName>
</protein>
<dbReference type="EMBL" id="MU250563">
    <property type="protein sequence ID" value="KAG7441173.1"/>
    <property type="molecule type" value="Genomic_DNA"/>
</dbReference>
<feature type="domain" description="C2H2-type" evidence="3">
    <location>
        <begin position="12"/>
        <end position="34"/>
    </location>
</feature>
<feature type="region of interest" description="Disordered" evidence="2">
    <location>
        <begin position="255"/>
        <end position="306"/>
    </location>
</feature>
<feature type="region of interest" description="Disordered" evidence="2">
    <location>
        <begin position="113"/>
        <end position="163"/>
    </location>
</feature>
<keyword evidence="1" id="KW-0479">Metal-binding</keyword>
<name>A0A9P7VIF8_9AGAR</name>
<dbReference type="SMART" id="SM00355">
    <property type="entry name" value="ZnF_C2H2"/>
    <property type="match status" value="3"/>
</dbReference>
<evidence type="ECO:0000256" key="2">
    <source>
        <dbReference type="SAM" id="MobiDB-lite"/>
    </source>
</evidence>
<dbReference type="InterPro" id="IPR013087">
    <property type="entry name" value="Znf_C2H2_type"/>
</dbReference>
<keyword evidence="1" id="KW-0862">Zinc</keyword>
<dbReference type="PROSITE" id="PS50157">
    <property type="entry name" value="ZINC_FINGER_C2H2_2"/>
    <property type="match status" value="1"/>
</dbReference>
<feature type="compositionally biased region" description="Polar residues" evidence="2">
    <location>
        <begin position="283"/>
        <end position="306"/>
    </location>
</feature>
<dbReference type="SUPFAM" id="SSF57667">
    <property type="entry name" value="beta-beta-alpha zinc fingers"/>
    <property type="match status" value="1"/>
</dbReference>
<gene>
    <name evidence="4" type="ORF">BT62DRAFT_552983</name>
</gene>
<dbReference type="InterPro" id="IPR036236">
    <property type="entry name" value="Znf_C2H2_sf"/>
</dbReference>
<evidence type="ECO:0000256" key="1">
    <source>
        <dbReference type="PROSITE-ProRule" id="PRU00042"/>
    </source>
</evidence>
<dbReference type="PROSITE" id="PS00028">
    <property type="entry name" value="ZINC_FINGER_C2H2_1"/>
    <property type="match status" value="1"/>
</dbReference>
<proteinExistence type="predicted"/>
<feature type="compositionally biased region" description="Pro residues" evidence="2">
    <location>
        <begin position="258"/>
        <end position="273"/>
    </location>
</feature>
<dbReference type="OrthoDB" id="654211at2759"/>
<keyword evidence="5" id="KW-1185">Reference proteome</keyword>
<dbReference type="RefSeq" id="XP_043034673.1">
    <property type="nucleotide sequence ID" value="XM_043181362.1"/>
</dbReference>
<sequence>MKSKQSSNPRPFGCDTCEKSFGRDAELQRHKKLHFVGEARKEVIIQCPSYPTCTVEDVQKANIVSHIKRKHPELLDLICTLCKKSLYLAKDIAALAQHQKDVHSVFQAPLEGLESSPPLAPPSAVDSSPAPSTSFPLSLVREHDVSRSPSPQDNPVSASSPTVTSLPEELGRLLLHNGPEEYQLAAIRPSGPFAWHPDNMSNVPTIATVYDVLSDDYRNKRPDLFAPPPSLYGGSLSATVVSPVPVVAVNFQSLAQSPPTPPPTLPTPPPSPLPAARSSSQRNRSPTSLRWVVTSQPSPPTVTNDSRFCVRWLGDNVVSLRYDSEILPTP</sequence>
<comment type="caution">
    <text evidence="4">The sequence shown here is derived from an EMBL/GenBank/DDBJ whole genome shotgun (WGS) entry which is preliminary data.</text>
</comment>
<evidence type="ECO:0000313" key="5">
    <source>
        <dbReference type="Proteomes" id="UP000812287"/>
    </source>
</evidence>
<dbReference type="Proteomes" id="UP000812287">
    <property type="component" value="Unassembled WGS sequence"/>
</dbReference>
<dbReference type="GeneID" id="66103658"/>
<accession>A0A9P7VIF8</accession>
<evidence type="ECO:0000313" key="4">
    <source>
        <dbReference type="EMBL" id="KAG7441173.1"/>
    </source>
</evidence>
<dbReference type="Gene3D" id="3.30.160.60">
    <property type="entry name" value="Classic Zinc Finger"/>
    <property type="match status" value="1"/>
</dbReference>
<feature type="compositionally biased region" description="Low complexity" evidence="2">
    <location>
        <begin position="113"/>
        <end position="134"/>
    </location>
</feature>
<dbReference type="AlphaFoldDB" id="A0A9P7VIF8"/>
<reference evidence="4" key="1">
    <citation type="submission" date="2020-11" db="EMBL/GenBank/DDBJ databases">
        <title>Adaptations for nitrogen fixation in a non-lichenized fungal sporocarp promotes dispersal by wood-feeding termites.</title>
        <authorList>
            <consortium name="DOE Joint Genome Institute"/>
            <person name="Koch R.A."/>
            <person name="Yoon G."/>
            <person name="Arayal U."/>
            <person name="Lail K."/>
            <person name="Amirebrahimi M."/>
            <person name="Labutti K."/>
            <person name="Lipzen A."/>
            <person name="Riley R."/>
            <person name="Barry K."/>
            <person name="Henrissat B."/>
            <person name="Grigoriev I.V."/>
            <person name="Herr J.R."/>
            <person name="Aime M.C."/>
        </authorList>
    </citation>
    <scope>NUCLEOTIDE SEQUENCE</scope>
    <source>
        <strain evidence="4">MCA 3950</strain>
    </source>
</reference>
<dbReference type="GO" id="GO:0008270">
    <property type="term" value="F:zinc ion binding"/>
    <property type="evidence" value="ECO:0007669"/>
    <property type="project" value="UniProtKB-KW"/>
</dbReference>
<evidence type="ECO:0000259" key="3">
    <source>
        <dbReference type="PROSITE" id="PS50157"/>
    </source>
</evidence>
<keyword evidence="1" id="KW-0863">Zinc-finger</keyword>
<organism evidence="4 5">
    <name type="scientific">Guyanagaster necrorhizus</name>
    <dbReference type="NCBI Taxonomy" id="856835"/>
    <lineage>
        <taxon>Eukaryota</taxon>
        <taxon>Fungi</taxon>
        <taxon>Dikarya</taxon>
        <taxon>Basidiomycota</taxon>
        <taxon>Agaricomycotina</taxon>
        <taxon>Agaricomycetes</taxon>
        <taxon>Agaricomycetidae</taxon>
        <taxon>Agaricales</taxon>
        <taxon>Marasmiineae</taxon>
        <taxon>Physalacriaceae</taxon>
        <taxon>Guyanagaster</taxon>
    </lineage>
</organism>
<feature type="compositionally biased region" description="Polar residues" evidence="2">
    <location>
        <begin position="147"/>
        <end position="163"/>
    </location>
</feature>